<evidence type="ECO:0000313" key="10">
    <source>
        <dbReference type="Proteomes" id="UP001180825"/>
    </source>
</evidence>
<organism evidence="9 10">
    <name type="scientific">Roseateles asaccharophilus</name>
    <dbReference type="NCBI Taxonomy" id="582607"/>
    <lineage>
        <taxon>Bacteria</taxon>
        <taxon>Pseudomonadati</taxon>
        <taxon>Pseudomonadota</taxon>
        <taxon>Betaproteobacteria</taxon>
        <taxon>Burkholderiales</taxon>
        <taxon>Sphaerotilaceae</taxon>
        <taxon>Roseateles</taxon>
    </lineage>
</organism>
<keyword evidence="7" id="KW-0449">Lipoprotein</keyword>
<dbReference type="PANTHER" id="PTHR43649">
    <property type="entry name" value="ARABINOSE-BINDING PROTEIN-RELATED"/>
    <property type="match status" value="1"/>
</dbReference>
<evidence type="ECO:0000256" key="6">
    <source>
        <dbReference type="ARBA" id="ARBA00023139"/>
    </source>
</evidence>
<evidence type="ECO:0000256" key="7">
    <source>
        <dbReference type="ARBA" id="ARBA00023288"/>
    </source>
</evidence>
<feature type="signal peptide" evidence="8">
    <location>
        <begin position="1"/>
        <end position="31"/>
    </location>
</feature>
<keyword evidence="9" id="KW-0813">Transport</keyword>
<dbReference type="SUPFAM" id="SSF53850">
    <property type="entry name" value="Periplasmic binding protein-like II"/>
    <property type="match status" value="1"/>
</dbReference>
<accession>A0ABU2A5L4</accession>
<comment type="similarity">
    <text evidence="2">Belongs to the bacterial solute-binding protein 1 family.</text>
</comment>
<evidence type="ECO:0000256" key="8">
    <source>
        <dbReference type="SAM" id="SignalP"/>
    </source>
</evidence>
<keyword evidence="10" id="KW-1185">Reference proteome</keyword>
<evidence type="ECO:0000313" key="9">
    <source>
        <dbReference type="EMBL" id="MDR7331888.1"/>
    </source>
</evidence>
<keyword evidence="6" id="KW-0564">Palmitate</keyword>
<comment type="caution">
    <text evidence="9">The sequence shown here is derived from an EMBL/GenBank/DDBJ whole genome shotgun (WGS) entry which is preliminary data.</text>
</comment>
<sequence length="441" mass="47561">MNRPSLSNPWRRLRPALLAALAALAPPMAQAQQDVVRVWTRSWADGRKTYDTIAAAFTAKTGIRVEYFNATTDFEQRVSRAAAGGELPDLIINDSGSTGQFVQMGLLAPLDRATVPGGADLHERAWEGAKGFDGKTYGVPTSAQANVLFIRKDWRTRLKLPVPTTWAELEKLAVAFKTQDPDGNGKADTYGFALPGSAQRGYTAWFMSSFIWQGGGEFMRAVAPGQFKATADEAGTIAGVNFVRRLQCELKVTQPGAMTAATTEANKAFISGQAGIYLSGPYHISLFDREPGRDRIEVVPAPAGPGGRAVLAGGEVAYFPKAGKNKAGAMKFVEFLISPEGQTLGMKSTSGGLSVVRLPVNKKIDAAQVHADPRWQIVAQEYAQHGRTQPAVPNWTRMQQLVAEGLNATLSRCGSDVATEMKRLNTRINQELATQKALAKP</sequence>
<evidence type="ECO:0000256" key="3">
    <source>
        <dbReference type="ARBA" id="ARBA00022475"/>
    </source>
</evidence>
<reference evidence="9 10" key="1">
    <citation type="submission" date="2023-07" db="EMBL/GenBank/DDBJ databases">
        <title>Sorghum-associated microbial communities from plants grown in Nebraska, USA.</title>
        <authorList>
            <person name="Schachtman D."/>
        </authorList>
    </citation>
    <scope>NUCLEOTIDE SEQUENCE [LARGE SCALE GENOMIC DNA]</scope>
    <source>
        <strain evidence="9 10">BE316</strain>
    </source>
</reference>
<evidence type="ECO:0000256" key="4">
    <source>
        <dbReference type="ARBA" id="ARBA00022729"/>
    </source>
</evidence>
<dbReference type="Proteomes" id="UP001180825">
    <property type="component" value="Unassembled WGS sequence"/>
</dbReference>
<feature type="chain" id="PRO_5047494050" evidence="8">
    <location>
        <begin position="32"/>
        <end position="441"/>
    </location>
</feature>
<name>A0ABU2A5L4_9BURK</name>
<evidence type="ECO:0000256" key="2">
    <source>
        <dbReference type="ARBA" id="ARBA00008520"/>
    </source>
</evidence>
<keyword evidence="9" id="KW-0762">Sugar transport</keyword>
<dbReference type="InterPro" id="IPR050490">
    <property type="entry name" value="Bact_solute-bd_prot1"/>
</dbReference>
<dbReference type="EMBL" id="JAVDXV010000002">
    <property type="protein sequence ID" value="MDR7331888.1"/>
    <property type="molecule type" value="Genomic_DNA"/>
</dbReference>
<dbReference type="Gene3D" id="3.40.190.10">
    <property type="entry name" value="Periplasmic binding protein-like II"/>
    <property type="match status" value="1"/>
</dbReference>
<keyword evidence="4 8" id="KW-0732">Signal</keyword>
<proteinExistence type="inferred from homology"/>
<keyword evidence="5" id="KW-0472">Membrane</keyword>
<gene>
    <name evidence="9" type="ORF">J2X21_001014</name>
</gene>
<evidence type="ECO:0000256" key="5">
    <source>
        <dbReference type="ARBA" id="ARBA00023136"/>
    </source>
</evidence>
<dbReference type="RefSeq" id="WP_310325702.1">
    <property type="nucleotide sequence ID" value="NZ_JAVDXV010000002.1"/>
</dbReference>
<evidence type="ECO:0000256" key="1">
    <source>
        <dbReference type="ARBA" id="ARBA00004418"/>
    </source>
</evidence>
<dbReference type="PANTHER" id="PTHR43649:SF33">
    <property type="entry name" value="POLYGALACTURONAN_RHAMNOGALACTURONAN-BINDING PROTEIN YTCQ"/>
    <property type="match status" value="1"/>
</dbReference>
<keyword evidence="3" id="KW-1003">Cell membrane</keyword>
<dbReference type="InterPro" id="IPR006059">
    <property type="entry name" value="SBP"/>
</dbReference>
<dbReference type="Pfam" id="PF01547">
    <property type="entry name" value="SBP_bac_1"/>
    <property type="match status" value="1"/>
</dbReference>
<comment type="subcellular location">
    <subcellularLocation>
        <location evidence="1">Periplasm</location>
    </subcellularLocation>
</comment>
<protein>
    <submittedName>
        <fullName evidence="9">Multiple sugar transport system substrate-binding protein</fullName>
    </submittedName>
</protein>
<dbReference type="CDD" id="cd13585">
    <property type="entry name" value="PBP2_TMBP_like"/>
    <property type="match status" value="1"/>
</dbReference>